<accession>A0A7R8XJV0</accession>
<gene>
    <name evidence="1" type="ORF">DSTB1V02_LOCUS8827</name>
</gene>
<dbReference type="PANTHER" id="PTHR11022:SF41">
    <property type="entry name" value="PEPTIDOGLYCAN-RECOGNITION PROTEIN LC-RELATED"/>
    <property type="match status" value="1"/>
</dbReference>
<dbReference type="OrthoDB" id="10001926at2759"/>
<keyword evidence="2" id="KW-1185">Reference proteome</keyword>
<dbReference type="InterPro" id="IPR036505">
    <property type="entry name" value="Amidase/PGRP_sf"/>
</dbReference>
<dbReference type="SUPFAM" id="SSF55846">
    <property type="entry name" value="N-acetylmuramoyl-L-alanine amidase-like"/>
    <property type="match status" value="1"/>
</dbReference>
<evidence type="ECO:0000313" key="1">
    <source>
        <dbReference type="EMBL" id="CAD7249026.1"/>
    </source>
</evidence>
<dbReference type="EMBL" id="LR901624">
    <property type="protein sequence ID" value="CAD7249026.1"/>
    <property type="molecule type" value="Genomic_DNA"/>
</dbReference>
<dbReference type="InterPro" id="IPR015510">
    <property type="entry name" value="PGRP"/>
</dbReference>
<dbReference type="GO" id="GO:0009253">
    <property type="term" value="P:peptidoglycan catabolic process"/>
    <property type="evidence" value="ECO:0007669"/>
    <property type="project" value="InterPro"/>
</dbReference>
<reference evidence="1" key="1">
    <citation type="submission" date="2020-11" db="EMBL/GenBank/DDBJ databases">
        <authorList>
            <person name="Tran Van P."/>
        </authorList>
    </citation>
    <scope>NUCLEOTIDE SEQUENCE</scope>
</reference>
<protein>
    <recommendedName>
        <fullName evidence="3">Peptidoglycan recognition protein family domain-containing protein</fullName>
    </recommendedName>
</protein>
<sequence>MRLATLLKLSKTVRVLPHQAALTAVRKLIESGVSLGKIQPNYSLVGHRQLRDTECPGDRLYETITTWDHYDPHPT</sequence>
<dbReference type="EMBL" id="CAJPEV010002107">
    <property type="protein sequence ID" value="CAG0895686.1"/>
    <property type="molecule type" value="Genomic_DNA"/>
</dbReference>
<name>A0A7R8XJV0_9CRUS</name>
<evidence type="ECO:0008006" key="3">
    <source>
        <dbReference type="Google" id="ProtNLM"/>
    </source>
</evidence>
<dbReference type="Proteomes" id="UP000677054">
    <property type="component" value="Unassembled WGS sequence"/>
</dbReference>
<dbReference type="PANTHER" id="PTHR11022">
    <property type="entry name" value="PEPTIDOGLYCAN RECOGNITION PROTEIN"/>
    <property type="match status" value="1"/>
</dbReference>
<evidence type="ECO:0000313" key="2">
    <source>
        <dbReference type="Proteomes" id="UP000677054"/>
    </source>
</evidence>
<dbReference type="AlphaFoldDB" id="A0A7R8XJV0"/>
<proteinExistence type="predicted"/>
<dbReference type="Gene3D" id="3.40.80.10">
    <property type="entry name" value="Peptidoglycan recognition protein-like"/>
    <property type="match status" value="1"/>
</dbReference>
<dbReference type="GO" id="GO:0008745">
    <property type="term" value="F:N-acetylmuramoyl-L-alanine amidase activity"/>
    <property type="evidence" value="ECO:0007669"/>
    <property type="project" value="InterPro"/>
</dbReference>
<organism evidence="1">
    <name type="scientific">Darwinula stevensoni</name>
    <dbReference type="NCBI Taxonomy" id="69355"/>
    <lineage>
        <taxon>Eukaryota</taxon>
        <taxon>Metazoa</taxon>
        <taxon>Ecdysozoa</taxon>
        <taxon>Arthropoda</taxon>
        <taxon>Crustacea</taxon>
        <taxon>Oligostraca</taxon>
        <taxon>Ostracoda</taxon>
        <taxon>Podocopa</taxon>
        <taxon>Podocopida</taxon>
        <taxon>Darwinulocopina</taxon>
        <taxon>Darwinuloidea</taxon>
        <taxon>Darwinulidae</taxon>
        <taxon>Darwinula</taxon>
    </lineage>
</organism>